<protein>
    <submittedName>
        <fullName evidence="2">Sorbitol dehydrogenase-like</fullName>
    </submittedName>
</protein>
<evidence type="ECO:0000256" key="1">
    <source>
        <dbReference type="SAM" id="MobiDB-lite"/>
    </source>
</evidence>
<dbReference type="AlphaFoldDB" id="A0A2Z7A2P9"/>
<feature type="region of interest" description="Disordered" evidence="1">
    <location>
        <begin position="114"/>
        <end position="133"/>
    </location>
</feature>
<evidence type="ECO:0000313" key="2">
    <source>
        <dbReference type="EMBL" id="KZV15757.1"/>
    </source>
</evidence>
<dbReference type="Proteomes" id="UP000250235">
    <property type="component" value="Unassembled WGS sequence"/>
</dbReference>
<evidence type="ECO:0000313" key="3">
    <source>
        <dbReference type="Proteomes" id="UP000250235"/>
    </source>
</evidence>
<keyword evidence="3" id="KW-1185">Reference proteome</keyword>
<gene>
    <name evidence="2" type="ORF">F511_32155</name>
</gene>
<dbReference type="EMBL" id="KV019628">
    <property type="protein sequence ID" value="KZV15757.1"/>
    <property type="molecule type" value="Genomic_DNA"/>
</dbReference>
<organism evidence="2 3">
    <name type="scientific">Dorcoceras hygrometricum</name>
    <dbReference type="NCBI Taxonomy" id="472368"/>
    <lineage>
        <taxon>Eukaryota</taxon>
        <taxon>Viridiplantae</taxon>
        <taxon>Streptophyta</taxon>
        <taxon>Embryophyta</taxon>
        <taxon>Tracheophyta</taxon>
        <taxon>Spermatophyta</taxon>
        <taxon>Magnoliopsida</taxon>
        <taxon>eudicotyledons</taxon>
        <taxon>Gunneridae</taxon>
        <taxon>Pentapetalae</taxon>
        <taxon>asterids</taxon>
        <taxon>lamiids</taxon>
        <taxon>Lamiales</taxon>
        <taxon>Gesneriaceae</taxon>
        <taxon>Didymocarpoideae</taxon>
        <taxon>Trichosporeae</taxon>
        <taxon>Loxocarpinae</taxon>
        <taxon>Dorcoceras</taxon>
    </lineage>
</organism>
<accession>A0A2Z7A2P9</accession>
<proteinExistence type="predicted"/>
<name>A0A2Z7A2P9_9LAMI</name>
<sequence>MDQLMVPSAISNTFVLAIDSAAAATSSASVPLPGVAVRGETLGRARQLLLVTRSFVLTDNGGPYHATFRVPSLGSSEATAVASSAGEPRWEPWYVEAASGAEEAPDPVVIRADCEGDGGPQEQENNEKRGFHI</sequence>
<reference evidence="2 3" key="1">
    <citation type="journal article" date="2015" name="Proc. Natl. Acad. Sci. U.S.A.">
        <title>The resurrection genome of Boea hygrometrica: A blueprint for survival of dehydration.</title>
        <authorList>
            <person name="Xiao L."/>
            <person name="Yang G."/>
            <person name="Zhang L."/>
            <person name="Yang X."/>
            <person name="Zhao S."/>
            <person name="Ji Z."/>
            <person name="Zhou Q."/>
            <person name="Hu M."/>
            <person name="Wang Y."/>
            <person name="Chen M."/>
            <person name="Xu Y."/>
            <person name="Jin H."/>
            <person name="Xiao X."/>
            <person name="Hu G."/>
            <person name="Bao F."/>
            <person name="Hu Y."/>
            <person name="Wan P."/>
            <person name="Li L."/>
            <person name="Deng X."/>
            <person name="Kuang T."/>
            <person name="Xiang C."/>
            <person name="Zhu J.K."/>
            <person name="Oliver M.J."/>
            <person name="He Y."/>
        </authorList>
    </citation>
    <scope>NUCLEOTIDE SEQUENCE [LARGE SCALE GENOMIC DNA]</scope>
    <source>
        <strain evidence="3">cv. XS01</strain>
    </source>
</reference>